<keyword evidence="3 11" id="KW-0378">Hydrolase</keyword>
<comment type="catalytic activity">
    <reaction evidence="11">
        <text>Hydrolysis of terminal, non-reducing beta-D-glucosyl residues with release of beta-D-glucose.</text>
        <dbReference type="EC" id="3.2.1.21"/>
    </reaction>
</comment>
<evidence type="ECO:0000256" key="5">
    <source>
        <dbReference type="ARBA" id="ARBA00023277"/>
    </source>
</evidence>
<evidence type="ECO:0000313" key="13">
    <source>
        <dbReference type="Proteomes" id="UP000322530"/>
    </source>
</evidence>
<dbReference type="Proteomes" id="UP000322530">
    <property type="component" value="Unassembled WGS sequence"/>
</dbReference>
<dbReference type="PANTHER" id="PTHR10353">
    <property type="entry name" value="GLYCOSYL HYDROLASE"/>
    <property type="match status" value="1"/>
</dbReference>
<feature type="binding site" evidence="9">
    <location>
        <begin position="405"/>
        <end position="406"/>
    </location>
    <ligand>
        <name>substrate</name>
    </ligand>
</feature>
<dbReference type="InterPro" id="IPR001360">
    <property type="entry name" value="Glyco_hydro_1"/>
</dbReference>
<feature type="binding site" evidence="9">
    <location>
        <position position="294"/>
    </location>
    <ligand>
        <name>substrate</name>
    </ligand>
</feature>
<evidence type="ECO:0000256" key="7">
    <source>
        <dbReference type="ARBA" id="ARBA00023326"/>
    </source>
</evidence>
<dbReference type="GO" id="GO:0030245">
    <property type="term" value="P:cellulose catabolic process"/>
    <property type="evidence" value="ECO:0007669"/>
    <property type="project" value="UniProtKB-KW"/>
</dbReference>
<gene>
    <name evidence="12" type="ORF">KDI_19680</name>
</gene>
<feature type="binding site" evidence="9">
    <location>
        <position position="119"/>
    </location>
    <ligand>
        <name>substrate</name>
    </ligand>
</feature>
<evidence type="ECO:0000256" key="10">
    <source>
        <dbReference type="PROSITE-ProRule" id="PRU10055"/>
    </source>
</evidence>
<feature type="binding site" evidence="9">
    <location>
        <position position="164"/>
    </location>
    <ligand>
        <name>substrate</name>
    </ligand>
</feature>
<evidence type="ECO:0000256" key="4">
    <source>
        <dbReference type="ARBA" id="ARBA00023001"/>
    </source>
</evidence>
<dbReference type="EC" id="3.2.1.21" evidence="2 11"/>
<keyword evidence="6 11" id="KW-0326">Glycosidase</keyword>
<accession>A0A5A5TBU7</accession>
<evidence type="ECO:0000256" key="2">
    <source>
        <dbReference type="ARBA" id="ARBA00012744"/>
    </source>
</evidence>
<dbReference type="NCBIfam" id="TIGR03356">
    <property type="entry name" value="BGL"/>
    <property type="match status" value="1"/>
</dbReference>
<evidence type="ECO:0000313" key="12">
    <source>
        <dbReference type="EMBL" id="GCF08404.1"/>
    </source>
</evidence>
<evidence type="ECO:0000256" key="11">
    <source>
        <dbReference type="RuleBase" id="RU361175"/>
    </source>
</evidence>
<organism evidence="12 13">
    <name type="scientific">Dictyobacter arantiisoli</name>
    <dbReference type="NCBI Taxonomy" id="2014874"/>
    <lineage>
        <taxon>Bacteria</taxon>
        <taxon>Bacillati</taxon>
        <taxon>Chloroflexota</taxon>
        <taxon>Ktedonobacteria</taxon>
        <taxon>Ktedonobacterales</taxon>
        <taxon>Dictyobacteraceae</taxon>
        <taxon>Dictyobacter</taxon>
    </lineage>
</organism>
<feature type="active site" description="Proton donor" evidence="8">
    <location>
        <position position="165"/>
    </location>
</feature>
<evidence type="ECO:0000256" key="1">
    <source>
        <dbReference type="ARBA" id="ARBA00010838"/>
    </source>
</evidence>
<keyword evidence="13" id="KW-1185">Reference proteome</keyword>
<dbReference type="InterPro" id="IPR017853">
    <property type="entry name" value="GH"/>
</dbReference>
<evidence type="ECO:0000256" key="3">
    <source>
        <dbReference type="ARBA" id="ARBA00022801"/>
    </source>
</evidence>
<feature type="binding site" evidence="9">
    <location>
        <position position="18"/>
    </location>
    <ligand>
        <name>substrate</name>
    </ligand>
</feature>
<keyword evidence="7" id="KW-0624">Polysaccharide degradation</keyword>
<proteinExistence type="inferred from homology"/>
<evidence type="ECO:0000256" key="8">
    <source>
        <dbReference type="PIRSR" id="PIRSR617736-1"/>
    </source>
</evidence>
<protein>
    <recommendedName>
        <fullName evidence="2 11">Beta-glucosidase</fullName>
        <ecNumber evidence="2 11">3.2.1.21</ecNumber>
    </recommendedName>
</protein>
<feature type="binding site" evidence="9">
    <location>
        <position position="398"/>
    </location>
    <ligand>
        <name>substrate</name>
    </ligand>
</feature>
<reference evidence="12 13" key="1">
    <citation type="submission" date="2019-01" db="EMBL/GenBank/DDBJ databases">
        <title>Draft genome sequence of Dictyobacter sp. Uno17.</title>
        <authorList>
            <person name="Wang C.M."/>
            <person name="Zheng Y."/>
            <person name="Sakai Y."/>
            <person name="Abe K."/>
            <person name="Yokota A."/>
            <person name="Yabe S."/>
        </authorList>
    </citation>
    <scope>NUCLEOTIDE SEQUENCE [LARGE SCALE GENOMIC DNA]</scope>
    <source>
        <strain evidence="12 13">Uno17</strain>
    </source>
</reference>
<comment type="caution">
    <text evidence="12">The sequence shown here is derived from an EMBL/GenBank/DDBJ whole genome shotgun (WGS) entry which is preliminary data.</text>
</comment>
<evidence type="ECO:0000256" key="6">
    <source>
        <dbReference type="ARBA" id="ARBA00023295"/>
    </source>
</evidence>
<sequence length="445" mass="50571">MVQFPEQFRWGTGTYSYQVEGAAHEDGRGESIWDRFCATPGTIVNNESGLVACDHYHRYAEDIALLKQLGVQMYHFSIAWPRIMPTGRGPVNQLGLDFYDRLVDALLEAGIEPFATLYHWDLPQALQDELGGWANRETAYAFAEYVDVVTKHFGSRIHNWLTLNEPAVTAFEGHEIGIHAPGARDVRLAWQTTHHFLLAHGLAVPIIRANGDEKTRVGITLNFTQLDPVSDTPEDVAATRFMDGKMHRWFLDPIFRGAYPADVVKHLGDYVPKTETGDAEIIARPLDFLGANYYTRSVIKHDPTAFSEYPSVDVEGVEHTEMDWEVYPRGIYNMLTRLHREYAVPRIYLVENGAAFADAVNPDDTVDDPRRIAYLREHLLQVHTAIAEGVPLAGYSVWALLDNFEWSEGYRMRFGIVYVDYPTQKRIMKASGHWYQKVIASNTVH</sequence>
<dbReference type="FunFam" id="3.20.20.80:FF:000004">
    <property type="entry name" value="Beta-glucosidase 6-phospho-beta-glucosidase"/>
    <property type="match status" value="1"/>
</dbReference>
<dbReference type="PRINTS" id="PR00131">
    <property type="entry name" value="GLHYDRLASE1"/>
</dbReference>
<dbReference type="SUPFAM" id="SSF51445">
    <property type="entry name" value="(Trans)glycosidases"/>
    <property type="match status" value="1"/>
</dbReference>
<dbReference type="Pfam" id="PF00232">
    <property type="entry name" value="Glyco_hydro_1"/>
    <property type="match status" value="1"/>
</dbReference>
<feature type="active site" description="Nucleophile" evidence="8 10">
    <location>
        <position position="351"/>
    </location>
</feature>
<dbReference type="PROSITE" id="PS00572">
    <property type="entry name" value="GLYCOSYL_HYDROL_F1_1"/>
    <property type="match status" value="1"/>
</dbReference>
<dbReference type="InterPro" id="IPR018120">
    <property type="entry name" value="Glyco_hydro_1_AS"/>
</dbReference>
<comment type="similarity">
    <text evidence="1 11">Belongs to the glycosyl hydrolase 1 family.</text>
</comment>
<dbReference type="AlphaFoldDB" id="A0A5A5TBU7"/>
<dbReference type="InterPro" id="IPR017736">
    <property type="entry name" value="Glyco_hydro_1_beta-glucosidase"/>
</dbReference>
<keyword evidence="5" id="KW-0119">Carbohydrate metabolism</keyword>
<dbReference type="Gene3D" id="3.20.20.80">
    <property type="entry name" value="Glycosidases"/>
    <property type="match status" value="1"/>
</dbReference>
<name>A0A5A5TBU7_9CHLR</name>
<dbReference type="OrthoDB" id="9765195at2"/>
<dbReference type="GO" id="GO:0008422">
    <property type="term" value="F:beta-glucosidase activity"/>
    <property type="evidence" value="ECO:0007669"/>
    <property type="project" value="UniProtKB-EC"/>
</dbReference>
<dbReference type="GO" id="GO:0005829">
    <property type="term" value="C:cytosol"/>
    <property type="evidence" value="ECO:0007669"/>
    <property type="project" value="TreeGrafter"/>
</dbReference>
<dbReference type="RefSeq" id="WP_149401392.1">
    <property type="nucleotide sequence ID" value="NZ_BIXY01000023.1"/>
</dbReference>
<dbReference type="PANTHER" id="PTHR10353:SF36">
    <property type="entry name" value="LP05116P"/>
    <property type="match status" value="1"/>
</dbReference>
<keyword evidence="4" id="KW-0136">Cellulose degradation</keyword>
<dbReference type="EMBL" id="BIXY01000023">
    <property type="protein sequence ID" value="GCF08404.1"/>
    <property type="molecule type" value="Genomic_DNA"/>
</dbReference>
<evidence type="ECO:0000256" key="9">
    <source>
        <dbReference type="PIRSR" id="PIRSR617736-2"/>
    </source>
</evidence>